<feature type="region of interest" description="Disordered" evidence="1">
    <location>
        <begin position="302"/>
        <end position="321"/>
    </location>
</feature>
<evidence type="ECO:0000256" key="1">
    <source>
        <dbReference type="SAM" id="MobiDB-lite"/>
    </source>
</evidence>
<protein>
    <submittedName>
        <fullName evidence="2">G1-specific transcription factors activator MSA1</fullName>
    </submittedName>
</protein>
<accession>A0ABX6ETV5</accession>
<evidence type="ECO:0000313" key="3">
    <source>
        <dbReference type="Proteomes" id="UP000422736"/>
    </source>
</evidence>
<keyword evidence="3" id="KW-1185">Reference proteome</keyword>
<feature type="compositionally biased region" description="Polar residues" evidence="1">
    <location>
        <begin position="38"/>
        <end position="53"/>
    </location>
</feature>
<reference evidence="2 3" key="1">
    <citation type="submission" date="2016-03" db="EMBL/GenBank/DDBJ databases">
        <title>How can Kluyveromyces marxianus grow so fast - potential evolutionary course in Saccharomyces Complex revealed by comparative genomics.</title>
        <authorList>
            <person name="Mo W."/>
            <person name="Lu W."/>
            <person name="Yang X."/>
            <person name="Qi J."/>
            <person name="Lv H."/>
        </authorList>
    </citation>
    <scope>NUCLEOTIDE SEQUENCE [LARGE SCALE GENOMIC DNA]</scope>
    <source>
        <strain evidence="2 3">FIM1</strain>
    </source>
</reference>
<proteinExistence type="predicted"/>
<evidence type="ECO:0000313" key="2">
    <source>
        <dbReference type="EMBL" id="QGN15276.1"/>
    </source>
</evidence>
<feature type="region of interest" description="Disordered" evidence="1">
    <location>
        <begin position="1"/>
        <end position="165"/>
    </location>
</feature>
<dbReference type="EMBL" id="CP015056">
    <property type="protein sequence ID" value="QGN15276.1"/>
    <property type="molecule type" value="Genomic_DNA"/>
</dbReference>
<organism evidence="2 3">
    <name type="scientific">Kluyveromyces marxianus</name>
    <name type="common">Yeast</name>
    <name type="synonym">Candida kefyr</name>
    <dbReference type="NCBI Taxonomy" id="4911"/>
    <lineage>
        <taxon>Eukaryota</taxon>
        <taxon>Fungi</taxon>
        <taxon>Dikarya</taxon>
        <taxon>Ascomycota</taxon>
        <taxon>Saccharomycotina</taxon>
        <taxon>Saccharomycetes</taxon>
        <taxon>Saccharomycetales</taxon>
        <taxon>Saccharomycetaceae</taxon>
        <taxon>Kluyveromyces</taxon>
    </lineage>
</organism>
<dbReference type="Proteomes" id="UP000422736">
    <property type="component" value="Chromosome 3"/>
</dbReference>
<feature type="compositionally biased region" description="Basic and acidic residues" evidence="1">
    <location>
        <begin position="146"/>
        <end position="156"/>
    </location>
</feature>
<feature type="compositionally biased region" description="Polar residues" evidence="1">
    <location>
        <begin position="7"/>
        <end position="16"/>
    </location>
</feature>
<sequence>MSDKEGSSFTNGSGVNTPKKRGRPAILKEYSDPMKSPMAQSSLQMQKSHQSFNKPLMRVGSSGSPTKFKTPQKKRRSSSTEVSPPHSATGSTKKGRYRGVVMNSSTSPRGKSSGLMKSKGDDLDSNATTPSKNNDQKARMQVTTSFDHDHEHEHDSSSPGTPLDQVFSSISRAHNVKSSPPVMFDTDSPIPTKRKLSVEMRETSCMEDNSSITKRWKFMLNVGRDGKACIETNSLTITENANSETSNNKNLLPPKHLLQNTAKAADVDTNGVAKFDKKRVMGFLRQMKSKNKTLDAKPLPEQTKKFNIPSSPSAPPNSMGNLAEPLTPKCSQLMQFKTGLTPSFNIDELLVSPRLHDSLSRNLFKSPSQYVFKVSSGDPLLINDHQEMDMMNSHSQEVSDILSFLNSPKRGTNLNTPPSYLVNFSSPRSNGKPQNAVPSTSNMKLNLPPLGTPKTEPNHQTTLLPSTPLLKLGNLGPPSQFTPIIQKQMTDESKFSLTQSIHPINLRKEPARKLESSDDARMALKRLINGN</sequence>
<feature type="compositionally biased region" description="Polar residues" evidence="1">
    <location>
        <begin position="79"/>
        <end position="92"/>
    </location>
</feature>
<gene>
    <name evidence="2" type="primary">MSA1</name>
    <name evidence="2" type="ORF">FIM1_1965</name>
</gene>
<name>A0ABX6ETV5_KLUMA</name>